<dbReference type="InterPro" id="IPR004090">
    <property type="entry name" value="Chemotax_Me-accpt_rcpt"/>
</dbReference>
<dbReference type="Pfam" id="PF08447">
    <property type="entry name" value="PAS_3"/>
    <property type="match status" value="1"/>
</dbReference>
<proteinExistence type="inferred from homology"/>
<dbReference type="InterPro" id="IPR013655">
    <property type="entry name" value="PAS_fold_3"/>
</dbReference>
<dbReference type="Proteomes" id="UP000819052">
    <property type="component" value="Unassembled WGS sequence"/>
</dbReference>
<dbReference type="InterPro" id="IPR003660">
    <property type="entry name" value="HAMP_dom"/>
</dbReference>
<keyword evidence="4" id="KW-0472">Membrane</keyword>
<dbReference type="Pfam" id="PF00672">
    <property type="entry name" value="HAMP"/>
    <property type="match status" value="1"/>
</dbReference>
<dbReference type="PANTHER" id="PTHR43531">
    <property type="entry name" value="PROTEIN ICFG"/>
    <property type="match status" value="1"/>
</dbReference>
<dbReference type="PROSITE" id="PS50112">
    <property type="entry name" value="PAS"/>
    <property type="match status" value="1"/>
</dbReference>
<dbReference type="Gene3D" id="3.30.450.20">
    <property type="entry name" value="PAS domain"/>
    <property type="match status" value="1"/>
</dbReference>
<evidence type="ECO:0000259" key="5">
    <source>
        <dbReference type="PROSITE" id="PS50111"/>
    </source>
</evidence>
<evidence type="ECO:0000313" key="9">
    <source>
        <dbReference type="Proteomes" id="UP000819052"/>
    </source>
</evidence>
<sequence>MRINTPVTDKQILISDTETIVSTTDLQGNITYANPYFIEISGFTEEELIGAPQNLVRHPDMPVEAFADLWSTIKSGQSWSGLVKNRCKNGDYYWVLANVTPVLDNGQTTGYMSVRTKPTAAQVSAADALYRELKAGNPRQLAVRNGRAVANGMLGKLSALMSISLGQRIGITVTLLLAAMLALMFSSTRPLWLIALAVLSIVALLHLCYVLYSTVLGPLRQALRATQIMAGGDLTTDMSSDRADEMGQLLRTLRQLRVNLHSIVGDVRRNAQQIGVATREIAAGNMNLSGRTESQASSLEETASSMEELASTVQQNMGNAEQATAMADDASAVAGKGGSVVAQVASTMSDISASSKKIVDIIGIIEGIAFQTNILALNAAVEAARAGEQGRGFAVVAAEVRNLAQRSATAAKEIKELIDVSIGKVDSGVALAQQAGTTMQDIIASVHKVTNIMNEIASASREQSAGINQVNDAVTQMDEVTQQNAALVEEAAAAAGSLQEQTTVLVKALSVFKLDRHAAPGRQR</sequence>
<keyword evidence="9" id="KW-1185">Reference proteome</keyword>
<dbReference type="PROSITE" id="PS50885">
    <property type="entry name" value="HAMP"/>
    <property type="match status" value="1"/>
</dbReference>
<dbReference type="CDD" id="cd11386">
    <property type="entry name" value="MCP_signal"/>
    <property type="match status" value="1"/>
</dbReference>
<keyword evidence="4" id="KW-0812">Transmembrane</keyword>
<name>A0ABX0M768_9BURK</name>
<dbReference type="InterPro" id="IPR035965">
    <property type="entry name" value="PAS-like_dom_sf"/>
</dbReference>
<dbReference type="SUPFAM" id="SSF58104">
    <property type="entry name" value="Methyl-accepting chemotaxis protein (MCP) signaling domain"/>
    <property type="match status" value="1"/>
</dbReference>
<dbReference type="SUPFAM" id="SSF55785">
    <property type="entry name" value="PYP-like sensor domain (PAS domain)"/>
    <property type="match status" value="1"/>
</dbReference>
<dbReference type="RefSeq" id="WP_167079019.1">
    <property type="nucleotide sequence ID" value="NZ_VVIW01000016.1"/>
</dbReference>
<dbReference type="CDD" id="cd00130">
    <property type="entry name" value="PAS"/>
    <property type="match status" value="1"/>
</dbReference>
<evidence type="ECO:0000313" key="8">
    <source>
        <dbReference type="EMBL" id="NHZ43034.1"/>
    </source>
</evidence>
<dbReference type="NCBIfam" id="TIGR00229">
    <property type="entry name" value="sensory_box"/>
    <property type="match status" value="1"/>
</dbReference>
<keyword evidence="3" id="KW-0807">Transducer</keyword>
<evidence type="ECO:0000256" key="2">
    <source>
        <dbReference type="ARBA" id="ARBA00029447"/>
    </source>
</evidence>
<dbReference type="PRINTS" id="PR00260">
    <property type="entry name" value="CHEMTRNSDUCR"/>
</dbReference>
<dbReference type="PANTHER" id="PTHR43531:SF14">
    <property type="entry name" value="METHYL-ACCEPTING CHEMOTAXIS PROTEIN I-RELATED"/>
    <property type="match status" value="1"/>
</dbReference>
<evidence type="ECO:0000256" key="4">
    <source>
        <dbReference type="SAM" id="Phobius"/>
    </source>
</evidence>
<dbReference type="Gene3D" id="1.10.287.950">
    <property type="entry name" value="Methyl-accepting chemotaxis protein"/>
    <property type="match status" value="1"/>
</dbReference>
<evidence type="ECO:0000259" key="6">
    <source>
        <dbReference type="PROSITE" id="PS50112"/>
    </source>
</evidence>
<feature type="domain" description="HAMP" evidence="7">
    <location>
        <begin position="213"/>
        <end position="265"/>
    </location>
</feature>
<accession>A0ABX0M768</accession>
<dbReference type="EMBL" id="VVIW01000016">
    <property type="protein sequence ID" value="NHZ43034.1"/>
    <property type="molecule type" value="Genomic_DNA"/>
</dbReference>
<gene>
    <name evidence="8" type="ORF">F1609_23065</name>
</gene>
<feature type="transmembrane region" description="Helical" evidence="4">
    <location>
        <begin position="191"/>
        <end position="212"/>
    </location>
</feature>
<dbReference type="Pfam" id="PF00015">
    <property type="entry name" value="MCPsignal"/>
    <property type="match status" value="1"/>
</dbReference>
<feature type="domain" description="PAS" evidence="6">
    <location>
        <begin position="13"/>
        <end position="50"/>
    </location>
</feature>
<dbReference type="InterPro" id="IPR000014">
    <property type="entry name" value="PAS"/>
</dbReference>
<dbReference type="SMART" id="SM00283">
    <property type="entry name" value="MA"/>
    <property type="match status" value="1"/>
</dbReference>
<feature type="transmembrane region" description="Helical" evidence="4">
    <location>
        <begin position="165"/>
        <end position="185"/>
    </location>
</feature>
<keyword evidence="4" id="KW-1133">Transmembrane helix</keyword>
<keyword evidence="1" id="KW-0488">Methylation</keyword>
<evidence type="ECO:0000256" key="3">
    <source>
        <dbReference type="PROSITE-ProRule" id="PRU00284"/>
    </source>
</evidence>
<evidence type="ECO:0000256" key="1">
    <source>
        <dbReference type="ARBA" id="ARBA00022481"/>
    </source>
</evidence>
<evidence type="ECO:0000259" key="7">
    <source>
        <dbReference type="PROSITE" id="PS50885"/>
    </source>
</evidence>
<dbReference type="CDD" id="cd06225">
    <property type="entry name" value="HAMP"/>
    <property type="match status" value="1"/>
</dbReference>
<reference evidence="8 9" key="1">
    <citation type="submission" date="2019-09" db="EMBL/GenBank/DDBJ databases">
        <title>Taxonomy of Antarctic Massilia spp.: description of Massilia rubra sp. nov., Massilia aquatica sp. nov., Massilia mucilaginosa sp. nov., Massilia frigida sp. nov. isolated from streams, lakes and regoliths.</title>
        <authorList>
            <person name="Holochova P."/>
            <person name="Sedlacek I."/>
            <person name="Kralova S."/>
            <person name="Maslanova I."/>
            <person name="Busse H.-J."/>
            <person name="Stankova E."/>
            <person name="Vrbovska V."/>
            <person name="Kovarovic V."/>
            <person name="Bartak M."/>
            <person name="Svec P."/>
            <person name="Pantucek R."/>
        </authorList>
    </citation>
    <scope>NUCLEOTIDE SEQUENCE [LARGE SCALE GENOMIC DNA]</scope>
    <source>
        <strain evidence="8 9">CCM 8693</strain>
    </source>
</reference>
<dbReference type="InterPro" id="IPR001610">
    <property type="entry name" value="PAC"/>
</dbReference>
<organism evidence="8 9">
    <name type="scientific">Massilia aquatica</name>
    <dbReference type="NCBI Taxonomy" id="2609000"/>
    <lineage>
        <taxon>Bacteria</taxon>
        <taxon>Pseudomonadati</taxon>
        <taxon>Pseudomonadota</taxon>
        <taxon>Betaproteobacteria</taxon>
        <taxon>Burkholderiales</taxon>
        <taxon>Oxalobacteraceae</taxon>
        <taxon>Telluria group</taxon>
        <taxon>Massilia</taxon>
    </lineage>
</organism>
<dbReference type="PROSITE" id="PS50111">
    <property type="entry name" value="CHEMOTAXIS_TRANSDUC_2"/>
    <property type="match status" value="1"/>
</dbReference>
<dbReference type="SMART" id="SM00086">
    <property type="entry name" value="PAC"/>
    <property type="match status" value="1"/>
</dbReference>
<dbReference type="InterPro" id="IPR051310">
    <property type="entry name" value="MCP_chemotaxis"/>
</dbReference>
<comment type="similarity">
    <text evidence="2">Belongs to the methyl-accepting chemotaxis (MCP) protein family.</text>
</comment>
<dbReference type="InterPro" id="IPR004089">
    <property type="entry name" value="MCPsignal_dom"/>
</dbReference>
<dbReference type="SMART" id="SM00091">
    <property type="entry name" value="PAS"/>
    <property type="match status" value="1"/>
</dbReference>
<protein>
    <submittedName>
        <fullName evidence="8">PAS domain S-box protein</fullName>
    </submittedName>
</protein>
<feature type="domain" description="Methyl-accepting transducer" evidence="5">
    <location>
        <begin position="270"/>
        <end position="499"/>
    </location>
</feature>
<comment type="caution">
    <text evidence="8">The sequence shown here is derived from an EMBL/GenBank/DDBJ whole genome shotgun (WGS) entry which is preliminary data.</text>
</comment>
<dbReference type="SMART" id="SM00304">
    <property type="entry name" value="HAMP"/>
    <property type="match status" value="1"/>
</dbReference>